<proteinExistence type="predicted"/>
<keyword evidence="4" id="KW-1185">Reference proteome</keyword>
<protein>
    <recommendedName>
        <fullName evidence="5">Extracellular membrane protein CFEM domain-containing protein</fullName>
    </recommendedName>
</protein>
<dbReference type="EMBL" id="MCFE01000025">
    <property type="protein sequence ID" value="ORY05441.1"/>
    <property type="molecule type" value="Genomic_DNA"/>
</dbReference>
<accession>A0A1Y1Z595</accession>
<evidence type="ECO:0000313" key="3">
    <source>
        <dbReference type="EMBL" id="ORY05441.1"/>
    </source>
</evidence>
<name>A0A1Y1Z595_9FUNG</name>
<evidence type="ECO:0000313" key="4">
    <source>
        <dbReference type="Proteomes" id="UP000193498"/>
    </source>
</evidence>
<dbReference type="OrthoDB" id="5597238at2759"/>
<feature type="region of interest" description="Disordered" evidence="1">
    <location>
        <begin position="93"/>
        <end position="209"/>
    </location>
</feature>
<reference evidence="3 4" key="1">
    <citation type="submission" date="2016-07" db="EMBL/GenBank/DDBJ databases">
        <title>Pervasive Adenine N6-methylation of Active Genes in Fungi.</title>
        <authorList>
            <consortium name="DOE Joint Genome Institute"/>
            <person name="Mondo S.J."/>
            <person name="Dannebaum R.O."/>
            <person name="Kuo R.C."/>
            <person name="Labutti K."/>
            <person name="Haridas S."/>
            <person name="Kuo A."/>
            <person name="Salamov A."/>
            <person name="Ahrendt S.R."/>
            <person name="Lipzen A."/>
            <person name="Sullivan W."/>
            <person name="Andreopoulos W.B."/>
            <person name="Clum A."/>
            <person name="Lindquist E."/>
            <person name="Daum C."/>
            <person name="Ramamoorthy G.K."/>
            <person name="Gryganskyi A."/>
            <person name="Culley D."/>
            <person name="Magnuson J.K."/>
            <person name="James T.Y."/>
            <person name="O'Malley M.A."/>
            <person name="Stajich J.E."/>
            <person name="Spatafora J.W."/>
            <person name="Visel A."/>
            <person name="Grigoriev I.V."/>
        </authorList>
    </citation>
    <scope>NUCLEOTIDE SEQUENCE [LARGE SCALE GENOMIC DNA]</scope>
    <source>
        <strain evidence="3 4">CBS 931.73</strain>
    </source>
</reference>
<feature type="compositionally biased region" description="Low complexity" evidence="1">
    <location>
        <begin position="131"/>
        <end position="166"/>
    </location>
</feature>
<dbReference type="InParanoid" id="A0A1Y1Z595"/>
<feature type="signal peptide" evidence="2">
    <location>
        <begin position="1"/>
        <end position="23"/>
    </location>
</feature>
<feature type="compositionally biased region" description="Low complexity" evidence="1">
    <location>
        <begin position="100"/>
        <end position="123"/>
    </location>
</feature>
<gene>
    <name evidence="3" type="ORF">K493DRAFT_333537</name>
</gene>
<comment type="caution">
    <text evidence="3">The sequence shown here is derived from an EMBL/GenBank/DDBJ whole genome shotgun (WGS) entry which is preliminary data.</text>
</comment>
<evidence type="ECO:0000256" key="2">
    <source>
        <dbReference type="SAM" id="SignalP"/>
    </source>
</evidence>
<sequence length="230" mass="23442">MKFNTATGAILTFLAASANYALAQQSPCEAKCDPEDMVCRAKCFNVPAPSVDDITQTQECVSKCQDPSTAAECFQKCFNTHWGNLLPVEITTESQATSQPTSVSTSTNIVTTDSSTSDTPSTTEAMTSDASGTPDITSSSTPSDSAVAPSSTPSVSEVTPSSTPSDGEVTPSPTPSDSEATPSSASSESEASPSSPVESTSTPTSGASHALIGGLLLPIVGLTALEIFRV</sequence>
<feature type="chain" id="PRO_5013073263" description="Extracellular membrane protein CFEM domain-containing protein" evidence="2">
    <location>
        <begin position="24"/>
        <end position="230"/>
    </location>
</feature>
<dbReference type="Proteomes" id="UP000193498">
    <property type="component" value="Unassembled WGS sequence"/>
</dbReference>
<dbReference type="AlphaFoldDB" id="A0A1Y1Z595"/>
<keyword evidence="2" id="KW-0732">Signal</keyword>
<evidence type="ECO:0008006" key="5">
    <source>
        <dbReference type="Google" id="ProtNLM"/>
    </source>
</evidence>
<evidence type="ECO:0000256" key="1">
    <source>
        <dbReference type="SAM" id="MobiDB-lite"/>
    </source>
</evidence>
<feature type="compositionally biased region" description="Low complexity" evidence="1">
    <location>
        <begin position="175"/>
        <end position="209"/>
    </location>
</feature>
<organism evidence="3 4">
    <name type="scientific">Basidiobolus meristosporus CBS 931.73</name>
    <dbReference type="NCBI Taxonomy" id="1314790"/>
    <lineage>
        <taxon>Eukaryota</taxon>
        <taxon>Fungi</taxon>
        <taxon>Fungi incertae sedis</taxon>
        <taxon>Zoopagomycota</taxon>
        <taxon>Entomophthoromycotina</taxon>
        <taxon>Basidiobolomycetes</taxon>
        <taxon>Basidiobolales</taxon>
        <taxon>Basidiobolaceae</taxon>
        <taxon>Basidiobolus</taxon>
    </lineage>
</organism>